<feature type="region of interest" description="Disordered" evidence="1">
    <location>
        <begin position="625"/>
        <end position="648"/>
    </location>
</feature>
<dbReference type="PROSITE" id="PS50878">
    <property type="entry name" value="RT_POL"/>
    <property type="match status" value="1"/>
</dbReference>
<name>A0ABD3HEF6_9MARC</name>
<sequence length="820" mass="94516">MVAVETFEDSIGVSPVQRGTEQRRWDSLVVAKSRSTGARSRARWEIKWRAAKQFLKKKQWEAKAKQEEENTKLKLLQSKLRHVARDRVHLPDDELEGLEREVKQLEKVRAERWRRWSKIRWFKEGDAPSKFFFAHLKAKRAKEEITTTVTDDGQRINNEEEIIQELHGYYSQLYAQPAVDNDTVALRERTLSRIKCNISREQNGKLAAEPLEEEIGKTIKAFKLEKSPGVDGMTTEVLRELWMDSKGDVLDFVHQFWLTGKLCWKQQTCVIKLIPKEGDRQKIKNWRPLTMLNAGYKMISKILANRMMMVMDAVVEPQQKGFIRGRKIIDNALNLLICQEWAEKSNQPSLFVKLDFEKAYDRVNHQYLWESMQAAGFDSKFITLARGLVEGSTSKIHVNGKFSEEIAIERGVKQGCPLAPLLFAFSTQPLMMLLREQEQEGNLTGLKLIGEKSALHNFFADDSEMLIKASPGNLLTLQDTIRTQDEEWMVALEALVRHATSKGRWAAKMRQWDLKDVLFTKTPTRIVGARITSGLLKVWYEAKKRLQIKREKMNLRGDSLVELYLAIWEGQGWLQRPVTTQIIRTLRAHKIYTIGRWADWAEHFDAYRPLNIWVDWATHSPRKNVAMESHSAGPPHAGQSTNLGSRRRCHLGPESPDHMLWTCNDTRRRWEDVRYLMEGLPGAPPNANSFIDVYDRAFKGKLAVSYLLLSLMTRAIWIDRNQATYERNRSKFPIVKIIEQGVTNLKAIIKNAEPESKLHRELNEALTVLLTLAARARSRRDLNNGEQEVDVMADQSQNASLSAIRSAMDDSQARHTADEP</sequence>
<proteinExistence type="predicted"/>
<dbReference type="SUPFAM" id="SSF56672">
    <property type="entry name" value="DNA/RNA polymerases"/>
    <property type="match status" value="1"/>
</dbReference>
<dbReference type="PANTHER" id="PTHR31635">
    <property type="entry name" value="REVERSE TRANSCRIPTASE DOMAIN-CONTAINING PROTEIN-RELATED"/>
    <property type="match status" value="1"/>
</dbReference>
<comment type="caution">
    <text evidence="3">The sequence shown here is derived from an EMBL/GenBank/DDBJ whole genome shotgun (WGS) entry which is preliminary data.</text>
</comment>
<dbReference type="InterPro" id="IPR043502">
    <property type="entry name" value="DNA/RNA_pol_sf"/>
</dbReference>
<dbReference type="EMBL" id="JBJQOH010000004">
    <property type="protein sequence ID" value="KAL3688942.1"/>
    <property type="molecule type" value="Genomic_DNA"/>
</dbReference>
<protein>
    <recommendedName>
        <fullName evidence="2">Reverse transcriptase domain-containing protein</fullName>
    </recommendedName>
</protein>
<dbReference type="InterPro" id="IPR000477">
    <property type="entry name" value="RT_dom"/>
</dbReference>
<gene>
    <name evidence="3" type="ORF">R1sor_015251</name>
</gene>
<organism evidence="3 4">
    <name type="scientific">Riccia sorocarpa</name>
    <dbReference type="NCBI Taxonomy" id="122646"/>
    <lineage>
        <taxon>Eukaryota</taxon>
        <taxon>Viridiplantae</taxon>
        <taxon>Streptophyta</taxon>
        <taxon>Embryophyta</taxon>
        <taxon>Marchantiophyta</taxon>
        <taxon>Marchantiopsida</taxon>
        <taxon>Marchantiidae</taxon>
        <taxon>Marchantiales</taxon>
        <taxon>Ricciaceae</taxon>
        <taxon>Riccia</taxon>
    </lineage>
</organism>
<dbReference type="PANTHER" id="PTHR31635:SF196">
    <property type="entry name" value="REVERSE TRANSCRIPTASE DOMAIN-CONTAINING PROTEIN-RELATED"/>
    <property type="match status" value="1"/>
</dbReference>
<dbReference type="PROSITE" id="PS50890">
    <property type="entry name" value="PUA"/>
    <property type="match status" value="1"/>
</dbReference>
<accession>A0ABD3HEF6</accession>
<evidence type="ECO:0000256" key="1">
    <source>
        <dbReference type="SAM" id="MobiDB-lite"/>
    </source>
</evidence>
<feature type="domain" description="Reverse transcriptase" evidence="2">
    <location>
        <begin position="255"/>
        <end position="531"/>
    </location>
</feature>
<dbReference type="CDD" id="cd01650">
    <property type="entry name" value="RT_nLTR_like"/>
    <property type="match status" value="1"/>
</dbReference>
<evidence type="ECO:0000259" key="2">
    <source>
        <dbReference type="PROSITE" id="PS50878"/>
    </source>
</evidence>
<dbReference type="AlphaFoldDB" id="A0ABD3HEF6"/>
<keyword evidence="4" id="KW-1185">Reference proteome</keyword>
<reference evidence="3 4" key="1">
    <citation type="submission" date="2024-09" db="EMBL/GenBank/DDBJ databases">
        <title>Chromosome-scale assembly of Riccia sorocarpa.</title>
        <authorList>
            <person name="Paukszto L."/>
        </authorList>
    </citation>
    <scope>NUCLEOTIDE SEQUENCE [LARGE SCALE GENOMIC DNA]</scope>
    <source>
        <strain evidence="3">LP-2024</strain>
        <tissue evidence="3">Aerial parts of the thallus</tissue>
    </source>
</reference>
<evidence type="ECO:0000313" key="3">
    <source>
        <dbReference type="EMBL" id="KAL3688942.1"/>
    </source>
</evidence>
<dbReference type="Proteomes" id="UP001633002">
    <property type="component" value="Unassembled WGS sequence"/>
</dbReference>
<dbReference type="Pfam" id="PF00078">
    <property type="entry name" value="RVT_1"/>
    <property type="match status" value="1"/>
</dbReference>
<evidence type="ECO:0000313" key="4">
    <source>
        <dbReference type="Proteomes" id="UP001633002"/>
    </source>
</evidence>